<dbReference type="AlphaFoldDB" id="A0A179DCF6"/>
<evidence type="ECO:0000313" key="2">
    <source>
        <dbReference type="EMBL" id="OAQ38658.1"/>
    </source>
</evidence>
<dbReference type="InterPro" id="IPR019861">
    <property type="entry name" value="PorP/SprF_Bacteroidetes"/>
</dbReference>
<protein>
    <recommendedName>
        <fullName evidence="4">Type IX secretion system membrane protein PorP/SprF</fullName>
    </recommendedName>
</protein>
<evidence type="ECO:0000313" key="3">
    <source>
        <dbReference type="Proteomes" id="UP000078459"/>
    </source>
</evidence>
<sequence>MKCVFTYIFIFLGILACNAQQKAMYTQYMFNTLAINPAYSCLDESLTITALSRHQWVGFKGAPNTQTISVHTPIGESNTFIGAILVNDQIGEVIRETGGDLSVSQRVPIGIDSYLAVGVNVGSSSFGAQYSSNYKFSPASSSDPVFEDQNSMRINLGFGAMLFSDKYYIGISSPHFFYKDITSLTTAAANTAYRPHYLLQAGYLLQMSEGIKFKPNFLVKYVNGSPIQFDLNASFLLNEKFWLGASYRSLDSFDAVASMFITPDLQLGYSYDFTNTALSKVQKGSHEISLQFRLPVRGRDHTACYF</sequence>
<organism evidence="2 3">
    <name type="scientific">Pedobacter psychrophilus</name>
    <dbReference type="NCBI Taxonomy" id="1826909"/>
    <lineage>
        <taxon>Bacteria</taxon>
        <taxon>Pseudomonadati</taxon>
        <taxon>Bacteroidota</taxon>
        <taxon>Sphingobacteriia</taxon>
        <taxon>Sphingobacteriales</taxon>
        <taxon>Sphingobacteriaceae</taxon>
        <taxon>Pedobacter</taxon>
    </lineage>
</organism>
<reference evidence="2 3" key="2">
    <citation type="submission" date="2016-06" db="EMBL/GenBank/DDBJ databases">
        <title>Pedobacter psychrophilus sp. nov., isolated from Antarctic fragmentary rock.</title>
        <authorList>
            <person name="Svec P."/>
        </authorList>
    </citation>
    <scope>NUCLEOTIDE SEQUENCE [LARGE SCALE GENOMIC DNA]</scope>
    <source>
        <strain evidence="2 3">CCM 8644</strain>
    </source>
</reference>
<evidence type="ECO:0000256" key="1">
    <source>
        <dbReference type="SAM" id="SignalP"/>
    </source>
</evidence>
<gene>
    <name evidence="2" type="ORF">A5893_14730</name>
</gene>
<name>A0A179DCF6_9SPHI</name>
<dbReference type="RefSeq" id="WP_068823430.1">
    <property type="nucleotide sequence ID" value="NZ_LWHJ01000030.1"/>
</dbReference>
<proteinExistence type="predicted"/>
<dbReference type="STRING" id="1826909.A5893_14730"/>
<feature type="signal peptide" evidence="1">
    <location>
        <begin position="1"/>
        <end position="19"/>
    </location>
</feature>
<evidence type="ECO:0008006" key="4">
    <source>
        <dbReference type="Google" id="ProtNLM"/>
    </source>
</evidence>
<dbReference type="Proteomes" id="UP000078459">
    <property type="component" value="Unassembled WGS sequence"/>
</dbReference>
<keyword evidence="3" id="KW-1185">Reference proteome</keyword>
<feature type="chain" id="PRO_5008100436" description="Type IX secretion system membrane protein PorP/SprF" evidence="1">
    <location>
        <begin position="20"/>
        <end position="306"/>
    </location>
</feature>
<comment type="caution">
    <text evidence="2">The sequence shown here is derived from an EMBL/GenBank/DDBJ whole genome shotgun (WGS) entry which is preliminary data.</text>
</comment>
<dbReference type="EMBL" id="LWHJ01000030">
    <property type="protein sequence ID" value="OAQ38658.1"/>
    <property type="molecule type" value="Genomic_DNA"/>
</dbReference>
<dbReference type="PROSITE" id="PS51257">
    <property type="entry name" value="PROKAR_LIPOPROTEIN"/>
    <property type="match status" value="1"/>
</dbReference>
<keyword evidence="1" id="KW-0732">Signal</keyword>
<accession>A0A179DCF6</accession>
<dbReference type="NCBIfam" id="TIGR03519">
    <property type="entry name" value="T9SS_PorP_fam"/>
    <property type="match status" value="1"/>
</dbReference>
<dbReference type="OrthoDB" id="1493187at2"/>
<reference evidence="2 3" key="1">
    <citation type="submission" date="2016-04" db="EMBL/GenBank/DDBJ databases">
        <authorList>
            <person name="Evans L.H."/>
            <person name="Alamgir A."/>
            <person name="Owens N."/>
            <person name="Weber N.D."/>
            <person name="Virtaneva K."/>
            <person name="Barbian K."/>
            <person name="Babar A."/>
            <person name="Rosenke K."/>
        </authorList>
    </citation>
    <scope>NUCLEOTIDE SEQUENCE [LARGE SCALE GENOMIC DNA]</scope>
    <source>
        <strain evidence="2 3">CCM 8644</strain>
    </source>
</reference>
<dbReference type="Pfam" id="PF11751">
    <property type="entry name" value="PorP_SprF"/>
    <property type="match status" value="1"/>
</dbReference>